<comment type="caution">
    <text evidence="1">The sequence shown here is derived from an EMBL/GenBank/DDBJ whole genome shotgun (WGS) entry which is preliminary data.</text>
</comment>
<dbReference type="EMBL" id="MOPA01000004">
    <property type="protein sequence ID" value="KAK1542231.1"/>
    <property type="molecule type" value="Genomic_DNA"/>
</dbReference>
<protein>
    <submittedName>
        <fullName evidence="1">Uncharacterized protein</fullName>
    </submittedName>
</protein>
<accession>A0ABQ9SRT2</accession>
<proteinExistence type="predicted"/>
<organism evidence="1 2">
    <name type="scientific">Colletotrichum paranaense</name>
    <dbReference type="NCBI Taxonomy" id="1914294"/>
    <lineage>
        <taxon>Eukaryota</taxon>
        <taxon>Fungi</taxon>
        <taxon>Dikarya</taxon>
        <taxon>Ascomycota</taxon>
        <taxon>Pezizomycotina</taxon>
        <taxon>Sordariomycetes</taxon>
        <taxon>Hypocreomycetidae</taxon>
        <taxon>Glomerellales</taxon>
        <taxon>Glomerellaceae</taxon>
        <taxon>Colletotrichum</taxon>
        <taxon>Colletotrichum acutatum species complex</taxon>
    </lineage>
</organism>
<reference evidence="1 2" key="1">
    <citation type="submission" date="2016-10" db="EMBL/GenBank/DDBJ databases">
        <title>The genome sequence of Colletotrichum fioriniae PJ7.</title>
        <authorList>
            <person name="Baroncelli R."/>
        </authorList>
    </citation>
    <scope>NUCLEOTIDE SEQUENCE [LARGE SCALE GENOMIC DNA]</scope>
    <source>
        <strain evidence="1 2">IMI 384185</strain>
    </source>
</reference>
<sequence>MMMTRLAKDLGVSAGGVYSMDRAPLSCFLHPSFEPLYLTVSIADPGTTGCCWAETDFGLAWRAWDSGTGFPAFAIKGSSISGRSNHGQTAPKHPSSQDLTHLVDERFLSSRLMRYEDPKLGRNMSPCMRTGD</sequence>
<evidence type="ECO:0000313" key="2">
    <source>
        <dbReference type="Proteomes" id="UP001241169"/>
    </source>
</evidence>
<dbReference type="RefSeq" id="XP_060351360.1">
    <property type="nucleotide sequence ID" value="XM_060489894.1"/>
</dbReference>
<keyword evidence="2" id="KW-1185">Reference proteome</keyword>
<evidence type="ECO:0000313" key="1">
    <source>
        <dbReference type="EMBL" id="KAK1542231.1"/>
    </source>
</evidence>
<dbReference type="GeneID" id="85373793"/>
<gene>
    <name evidence="1" type="ORF">CPAR01_05618</name>
</gene>
<dbReference type="Proteomes" id="UP001241169">
    <property type="component" value="Unassembled WGS sequence"/>
</dbReference>
<name>A0ABQ9SRT2_9PEZI</name>